<dbReference type="KEGG" id="lhb:D1010_07275"/>
<organism evidence="1 2">
    <name type="scientific">Schleiferilactobacillus harbinensis</name>
    <dbReference type="NCBI Taxonomy" id="304207"/>
    <lineage>
        <taxon>Bacteria</taxon>
        <taxon>Bacillati</taxon>
        <taxon>Bacillota</taxon>
        <taxon>Bacilli</taxon>
        <taxon>Lactobacillales</taxon>
        <taxon>Lactobacillaceae</taxon>
        <taxon>Schleiferilactobacillus</taxon>
    </lineage>
</organism>
<protein>
    <submittedName>
        <fullName evidence="1">Uncharacterized protein</fullName>
    </submittedName>
</protein>
<sequence>MIKAIRRPKEYTVIKVPTDCKDVGFYVAQETKQIHVPMDISTDYTTDGNQTAVNGWTVQPGDAIVIDTEDLSYSNSVHVFRPDEYAKHFEEKPDVVSIDDGTVISGDTFGVGSETHIQLGKHIYATIGPNGLTVTDTGDGTAKMCEFDRVLKDLATALNQEGRAKLD</sequence>
<dbReference type="RefSeq" id="WP_152260616.1">
    <property type="nucleotide sequence ID" value="NZ_CP045143.1"/>
</dbReference>
<dbReference type="EMBL" id="CP045143">
    <property type="protein sequence ID" value="QFR23216.1"/>
    <property type="molecule type" value="Genomic_DNA"/>
</dbReference>
<evidence type="ECO:0000313" key="1">
    <source>
        <dbReference type="EMBL" id="QFR23216.1"/>
    </source>
</evidence>
<reference evidence="1 2" key="1">
    <citation type="submission" date="2019-10" db="EMBL/GenBank/DDBJ databases">
        <title>The completed genome of Lactobacillus harbinensis M1.</title>
        <authorList>
            <person name="Zheng Y."/>
        </authorList>
    </citation>
    <scope>NUCLEOTIDE SEQUENCE [LARGE SCALE GENOMIC DNA]</scope>
    <source>
        <strain evidence="1 2">M1</strain>
    </source>
</reference>
<dbReference type="AlphaFoldDB" id="A0A5P8M401"/>
<evidence type="ECO:0000313" key="2">
    <source>
        <dbReference type="Proteomes" id="UP000326779"/>
    </source>
</evidence>
<accession>A0A5P8M401</accession>
<dbReference type="Proteomes" id="UP000326779">
    <property type="component" value="Chromosome"/>
</dbReference>
<name>A0A5P8M401_9LACO</name>
<proteinExistence type="predicted"/>
<gene>
    <name evidence="1" type="ORF">D1010_07275</name>
</gene>